<sequence>MLENIIIIYNQKEMRKKLERTTISVHNYPPVTNITPNSLPAFDNLQSQQSTIQPIQPTVQPTSISYQSLLDFTLLPFKSKLSLGPRTTIPYNTFTFTTISIPSIISNDQQNWKSIDNTDISNSQLPIEPKPPVAIPIPQNIVETSINQDNGFLPHFATFEEINTNNENIWSSERLKQSSNDNSDKRFNQQQSILISGKESELPQLQSKEREPIDDILGCTWDFVANKCTDLFALKLCSHCHDFGNVFLHDCKCLVKYTKSI</sequence>
<gene>
    <name evidence="1" type="ORF">TCLT_LOCUS3656</name>
</gene>
<name>A0A0N5CTV5_THECL</name>
<reference evidence="1 2" key="2">
    <citation type="submission" date="2018-11" db="EMBL/GenBank/DDBJ databases">
        <authorList>
            <consortium name="Pathogen Informatics"/>
        </authorList>
    </citation>
    <scope>NUCLEOTIDE SEQUENCE [LARGE SCALE GENOMIC DNA]</scope>
</reference>
<dbReference type="EMBL" id="UYYF01002153">
    <property type="protein sequence ID" value="VDN00312.1"/>
    <property type="molecule type" value="Genomic_DNA"/>
</dbReference>
<accession>A0A0N5CTV5</accession>
<keyword evidence="2" id="KW-1185">Reference proteome</keyword>
<proteinExistence type="predicted"/>
<reference evidence="3" key="1">
    <citation type="submission" date="2017-02" db="UniProtKB">
        <authorList>
            <consortium name="WormBaseParasite"/>
        </authorList>
    </citation>
    <scope>IDENTIFICATION</scope>
</reference>
<protein>
    <submittedName>
        <fullName evidence="1 3">Uncharacterized protein</fullName>
    </submittedName>
</protein>
<dbReference type="Proteomes" id="UP000276776">
    <property type="component" value="Unassembled WGS sequence"/>
</dbReference>
<dbReference type="OrthoDB" id="5876340at2759"/>
<dbReference type="AlphaFoldDB" id="A0A0N5CTV5"/>
<evidence type="ECO:0000313" key="2">
    <source>
        <dbReference type="Proteomes" id="UP000276776"/>
    </source>
</evidence>
<organism evidence="3">
    <name type="scientific">Thelazia callipaeda</name>
    <name type="common">Oriental eyeworm</name>
    <name type="synonym">Parasitic nematode</name>
    <dbReference type="NCBI Taxonomy" id="103827"/>
    <lineage>
        <taxon>Eukaryota</taxon>
        <taxon>Metazoa</taxon>
        <taxon>Ecdysozoa</taxon>
        <taxon>Nematoda</taxon>
        <taxon>Chromadorea</taxon>
        <taxon>Rhabditida</taxon>
        <taxon>Spirurina</taxon>
        <taxon>Spiruromorpha</taxon>
        <taxon>Thelazioidea</taxon>
        <taxon>Thelaziidae</taxon>
        <taxon>Thelazia</taxon>
    </lineage>
</organism>
<evidence type="ECO:0000313" key="1">
    <source>
        <dbReference type="EMBL" id="VDN00312.1"/>
    </source>
</evidence>
<dbReference type="WBParaSite" id="TCLT_0000366701-mRNA-1">
    <property type="protein sequence ID" value="TCLT_0000366701-mRNA-1"/>
    <property type="gene ID" value="TCLT_0000366701"/>
</dbReference>
<evidence type="ECO:0000313" key="3">
    <source>
        <dbReference type="WBParaSite" id="TCLT_0000366701-mRNA-1"/>
    </source>
</evidence>